<dbReference type="GO" id="GO:0061630">
    <property type="term" value="F:ubiquitin protein ligase activity"/>
    <property type="evidence" value="ECO:0007669"/>
    <property type="project" value="TreeGrafter"/>
</dbReference>
<dbReference type="Gene3D" id="3.30.40.10">
    <property type="entry name" value="Zinc/RING finger domain, C3HC4 (zinc finger)"/>
    <property type="match status" value="1"/>
</dbReference>
<dbReference type="InParanoid" id="A0A409W8B2"/>
<keyword evidence="3" id="KW-0862">Zinc</keyword>
<dbReference type="InterPro" id="IPR027370">
    <property type="entry name" value="Znf-RING_euk"/>
</dbReference>
<comment type="caution">
    <text evidence="6">The sequence shown here is derived from an EMBL/GenBank/DDBJ whole genome shotgun (WGS) entry which is preliminary data.</text>
</comment>
<dbReference type="InterPro" id="IPR001841">
    <property type="entry name" value="Znf_RING"/>
</dbReference>
<keyword evidence="7" id="KW-1185">Reference proteome</keyword>
<dbReference type="OrthoDB" id="3129882at2759"/>
<protein>
    <recommendedName>
        <fullName evidence="5">RING-type domain-containing protein</fullName>
    </recommendedName>
</protein>
<dbReference type="SUPFAM" id="SSF57850">
    <property type="entry name" value="RING/U-box"/>
    <property type="match status" value="1"/>
</dbReference>
<dbReference type="AlphaFoldDB" id="A0A409W8B2"/>
<reference evidence="6 7" key="1">
    <citation type="journal article" date="2018" name="Evol. Lett.">
        <title>Horizontal gene cluster transfer increased hallucinogenic mushroom diversity.</title>
        <authorList>
            <person name="Reynolds H.T."/>
            <person name="Vijayakumar V."/>
            <person name="Gluck-Thaler E."/>
            <person name="Korotkin H.B."/>
            <person name="Matheny P.B."/>
            <person name="Slot J.C."/>
        </authorList>
    </citation>
    <scope>NUCLEOTIDE SEQUENCE [LARGE SCALE GENOMIC DNA]</scope>
    <source>
        <strain evidence="6 7">SRW20</strain>
    </source>
</reference>
<evidence type="ECO:0000313" key="7">
    <source>
        <dbReference type="Proteomes" id="UP000284706"/>
    </source>
</evidence>
<dbReference type="InterPro" id="IPR017907">
    <property type="entry name" value="Znf_RING_CS"/>
</dbReference>
<dbReference type="Pfam" id="PF13445">
    <property type="entry name" value="zf-RING_UBOX"/>
    <property type="match status" value="1"/>
</dbReference>
<keyword evidence="2 4" id="KW-0863">Zinc-finger</keyword>
<dbReference type="InterPro" id="IPR013083">
    <property type="entry name" value="Znf_RING/FYVE/PHD"/>
</dbReference>
<dbReference type="PROSITE" id="PS00518">
    <property type="entry name" value="ZF_RING_1"/>
    <property type="match status" value="1"/>
</dbReference>
<evidence type="ECO:0000256" key="2">
    <source>
        <dbReference type="ARBA" id="ARBA00022771"/>
    </source>
</evidence>
<dbReference type="PANTHER" id="PTHR25462">
    <property type="entry name" value="BONUS, ISOFORM C-RELATED"/>
    <property type="match status" value="1"/>
</dbReference>
<organism evidence="6 7">
    <name type="scientific">Gymnopilus dilepis</name>
    <dbReference type="NCBI Taxonomy" id="231916"/>
    <lineage>
        <taxon>Eukaryota</taxon>
        <taxon>Fungi</taxon>
        <taxon>Dikarya</taxon>
        <taxon>Basidiomycota</taxon>
        <taxon>Agaricomycotina</taxon>
        <taxon>Agaricomycetes</taxon>
        <taxon>Agaricomycetidae</taxon>
        <taxon>Agaricales</taxon>
        <taxon>Agaricineae</taxon>
        <taxon>Hymenogastraceae</taxon>
        <taxon>Gymnopilus</taxon>
    </lineage>
</organism>
<feature type="domain" description="RING-type" evidence="5">
    <location>
        <begin position="76"/>
        <end position="133"/>
    </location>
</feature>
<evidence type="ECO:0000256" key="3">
    <source>
        <dbReference type="ARBA" id="ARBA00022833"/>
    </source>
</evidence>
<sequence length="331" mass="37729">MVDLSTDNIIVTIDRFVTTTELKRAYREWKERQEEQVTVSNDLGALRKVVYDILKSDRHAQYELKAAAQMKDQLKCPICCSFMSDIILRIQECGHVFCRTCLVEWENSIESMSQSDDSEDGEYEPQLTCPLCRAEVFLPFSKEPTLRFFVRLLSGIELLMQPHEEVNSRLKSRLYIPVPPQTIPFAGISKYSRLNPNPDEGLLRHCFLPACYVPSGPPRHHASFNGCENSPGKLNIFTQDSEVIASTFDLVRKSTRTLIQIIEIQRAEYYVLNILLKVNSNALYQENSTAHRNHFKSSDADTPCVGNVATDSRNASAYSIIPAHHQEKYSC</sequence>
<dbReference type="Proteomes" id="UP000284706">
    <property type="component" value="Unassembled WGS sequence"/>
</dbReference>
<keyword evidence="1" id="KW-0479">Metal-binding</keyword>
<dbReference type="PANTHER" id="PTHR25462:SF296">
    <property type="entry name" value="MEIOTIC P26, ISOFORM F"/>
    <property type="match status" value="1"/>
</dbReference>
<evidence type="ECO:0000259" key="5">
    <source>
        <dbReference type="PROSITE" id="PS50089"/>
    </source>
</evidence>
<gene>
    <name evidence="6" type="ORF">CVT26_005076</name>
</gene>
<dbReference type="PROSITE" id="PS50089">
    <property type="entry name" value="ZF_RING_2"/>
    <property type="match status" value="1"/>
</dbReference>
<dbReference type="EMBL" id="NHYE01005317">
    <property type="protein sequence ID" value="PPQ74744.1"/>
    <property type="molecule type" value="Genomic_DNA"/>
</dbReference>
<dbReference type="GO" id="GO:0008270">
    <property type="term" value="F:zinc ion binding"/>
    <property type="evidence" value="ECO:0007669"/>
    <property type="project" value="UniProtKB-KW"/>
</dbReference>
<evidence type="ECO:0000256" key="1">
    <source>
        <dbReference type="ARBA" id="ARBA00022723"/>
    </source>
</evidence>
<dbReference type="InterPro" id="IPR047153">
    <property type="entry name" value="TRIM45/56/19-like"/>
</dbReference>
<evidence type="ECO:0000256" key="4">
    <source>
        <dbReference type="PROSITE-ProRule" id="PRU00175"/>
    </source>
</evidence>
<evidence type="ECO:0000313" key="6">
    <source>
        <dbReference type="EMBL" id="PPQ74744.1"/>
    </source>
</evidence>
<name>A0A409W8B2_9AGAR</name>
<accession>A0A409W8B2</accession>
<dbReference type="SMART" id="SM00184">
    <property type="entry name" value="RING"/>
    <property type="match status" value="1"/>
</dbReference>
<proteinExistence type="predicted"/>